<dbReference type="InterPro" id="IPR025661">
    <property type="entry name" value="Pept_asp_AS"/>
</dbReference>
<dbReference type="InterPro" id="IPR000169">
    <property type="entry name" value="Pept_cys_AS"/>
</dbReference>
<evidence type="ECO:0000256" key="2">
    <source>
        <dbReference type="ARBA" id="ARBA00022670"/>
    </source>
</evidence>
<comment type="similarity">
    <text evidence="1">Belongs to the peptidase C1 family.</text>
</comment>
<evidence type="ECO:0000256" key="5">
    <source>
        <dbReference type="ARBA" id="ARBA00023145"/>
    </source>
</evidence>
<keyword evidence="5" id="KW-0865">Zymogen</keyword>
<reference evidence="10" key="1">
    <citation type="submission" date="2022-01" db="EMBL/GenBank/DDBJ databases">
        <authorList>
            <person name="King R."/>
        </authorList>
    </citation>
    <scope>NUCLEOTIDE SEQUENCE</scope>
</reference>
<dbReference type="GO" id="GO:0008234">
    <property type="term" value="F:cysteine-type peptidase activity"/>
    <property type="evidence" value="ECO:0007669"/>
    <property type="project" value="UniProtKB-KW"/>
</dbReference>
<dbReference type="PROSITE" id="PS00640">
    <property type="entry name" value="THIOL_PROTEASE_ASN"/>
    <property type="match status" value="2"/>
</dbReference>
<dbReference type="Pfam" id="PF00112">
    <property type="entry name" value="Peptidase_C1"/>
    <property type="match status" value="2"/>
</dbReference>
<dbReference type="PANTHER" id="PTHR12411">
    <property type="entry name" value="CYSTEINE PROTEASE FAMILY C1-RELATED"/>
    <property type="match status" value="1"/>
</dbReference>
<evidence type="ECO:0000256" key="6">
    <source>
        <dbReference type="ARBA" id="ARBA00023157"/>
    </source>
</evidence>
<accession>A0A9P0E7B1</accession>
<dbReference type="SMART" id="SM00848">
    <property type="entry name" value="Inhibitor_I29"/>
    <property type="match status" value="2"/>
</dbReference>
<name>A0A9P0E7B1_NEZVI</name>
<dbReference type="InterPro" id="IPR000668">
    <property type="entry name" value="Peptidase_C1A_C"/>
</dbReference>
<dbReference type="InterPro" id="IPR013201">
    <property type="entry name" value="Prot_inhib_I29"/>
</dbReference>
<feature type="chain" id="PRO_5040147543" description="Cathepsin L" evidence="7">
    <location>
        <begin position="20"/>
        <end position="668"/>
    </location>
</feature>
<dbReference type="PRINTS" id="PR00705">
    <property type="entry name" value="PAPAIN"/>
</dbReference>
<dbReference type="AlphaFoldDB" id="A0A9P0E7B1"/>
<dbReference type="SMART" id="SM00645">
    <property type="entry name" value="Pept_C1"/>
    <property type="match status" value="2"/>
</dbReference>
<evidence type="ECO:0000256" key="4">
    <source>
        <dbReference type="ARBA" id="ARBA00022807"/>
    </source>
</evidence>
<evidence type="ECO:0008006" key="12">
    <source>
        <dbReference type="Google" id="ProtNLM"/>
    </source>
</evidence>
<organism evidence="10 11">
    <name type="scientific">Nezara viridula</name>
    <name type="common">Southern green stink bug</name>
    <name type="synonym">Cimex viridulus</name>
    <dbReference type="NCBI Taxonomy" id="85310"/>
    <lineage>
        <taxon>Eukaryota</taxon>
        <taxon>Metazoa</taxon>
        <taxon>Ecdysozoa</taxon>
        <taxon>Arthropoda</taxon>
        <taxon>Hexapoda</taxon>
        <taxon>Insecta</taxon>
        <taxon>Pterygota</taxon>
        <taxon>Neoptera</taxon>
        <taxon>Paraneoptera</taxon>
        <taxon>Hemiptera</taxon>
        <taxon>Heteroptera</taxon>
        <taxon>Panheteroptera</taxon>
        <taxon>Pentatomomorpha</taxon>
        <taxon>Pentatomoidea</taxon>
        <taxon>Pentatomidae</taxon>
        <taxon>Pentatominae</taxon>
        <taxon>Nezara</taxon>
    </lineage>
</organism>
<dbReference type="GO" id="GO:0006508">
    <property type="term" value="P:proteolysis"/>
    <property type="evidence" value="ECO:0007669"/>
    <property type="project" value="UniProtKB-KW"/>
</dbReference>
<evidence type="ECO:0000256" key="7">
    <source>
        <dbReference type="SAM" id="SignalP"/>
    </source>
</evidence>
<dbReference type="PROSITE" id="PS00139">
    <property type="entry name" value="THIOL_PROTEASE_CYS"/>
    <property type="match status" value="2"/>
</dbReference>
<evidence type="ECO:0000313" key="11">
    <source>
        <dbReference type="Proteomes" id="UP001152798"/>
    </source>
</evidence>
<dbReference type="SUPFAM" id="SSF54001">
    <property type="entry name" value="Cysteine proteinases"/>
    <property type="match status" value="2"/>
</dbReference>
<feature type="domain" description="Peptidase C1A papain C-terminal" evidence="8">
    <location>
        <begin position="451"/>
        <end position="667"/>
    </location>
</feature>
<gene>
    <name evidence="10" type="ORF">NEZAVI_LOCUS1076</name>
</gene>
<feature type="domain" description="Peptidase C1A papain C-terminal" evidence="8">
    <location>
        <begin position="116"/>
        <end position="332"/>
    </location>
</feature>
<evidence type="ECO:0000259" key="8">
    <source>
        <dbReference type="SMART" id="SM00645"/>
    </source>
</evidence>
<keyword evidence="11" id="KW-1185">Reference proteome</keyword>
<evidence type="ECO:0000259" key="9">
    <source>
        <dbReference type="SMART" id="SM00848"/>
    </source>
</evidence>
<feature type="domain" description="Cathepsin propeptide inhibitor" evidence="9">
    <location>
        <begin position="365"/>
        <end position="425"/>
    </location>
</feature>
<dbReference type="OrthoDB" id="6608762at2759"/>
<sequence length="668" mass="74196">MKLLFLICITLTLALSVFSLPFNQSEEEEWSAYKMKYGKHYATSAEDQLRKNIYFDNKLRIAKHNDLHANGIKTYKLGINKFADLTSTEFRKLMNGYKGIKKQTGELYVPPANEKLPSSVDWRQKGAVTPIKNQAQCGSCWAFSTTGSIEGQHFLKTGKLVSLSEQNLMDCSTAEGNESCEGGLMDYAFEYVKKNNGIDTEKSYPYKAEDSSKCKYKKANVGATITGYKDIQSGSESALQSAVANIGPISVAIDASADSFQLYDSGVYYEEDCSSEDLDHGVLAVGYGSDNGKDYWLVKNSWGEDWGIDGFIKMTRNKKNNCGIATQASYPLVFKMKITSIFFLTLLLALSAFSLPFDQNEDDEWNAYKSKYGKNYTTKEEDQLRKNIYFDNKLRIVKHNALHANGIKTYKLGINKFADLTSTEFRKFMKGYKGEKKVIGELYTPPSNENLPSSVDWRQKGAVTPIKNQGQCGSCWAFSTTGSIEGQHFLKTGKLVSLSEQNLMDCSTAEGNESCGGGWMDQAFEYVKKNNGIDTEKTYPYKAEDSSTCKFNKANVGATITGYKDIESGSESALQSAVANVGPISVAIDASSFDFQLYSSGVYYEEDCSSEDLDHGVLAVGYGSDNGKDYWLVKNSWGEDWGIDGYIKMTRNKKNNCGIATKASYPLV</sequence>
<protein>
    <recommendedName>
        <fullName evidence="12">Cathepsin L</fullName>
    </recommendedName>
</protein>
<dbReference type="EMBL" id="OV725077">
    <property type="protein sequence ID" value="CAH1389742.1"/>
    <property type="molecule type" value="Genomic_DNA"/>
</dbReference>
<evidence type="ECO:0000313" key="10">
    <source>
        <dbReference type="EMBL" id="CAH1389742.1"/>
    </source>
</evidence>
<proteinExistence type="inferred from homology"/>
<keyword evidence="3" id="KW-0378">Hydrolase</keyword>
<feature type="signal peptide" evidence="7">
    <location>
        <begin position="1"/>
        <end position="19"/>
    </location>
</feature>
<keyword evidence="4" id="KW-0788">Thiol protease</keyword>
<dbReference type="Pfam" id="PF08246">
    <property type="entry name" value="Inhibitor_I29"/>
    <property type="match status" value="2"/>
</dbReference>
<dbReference type="PROSITE" id="PS00639">
    <property type="entry name" value="THIOL_PROTEASE_HIS"/>
    <property type="match status" value="2"/>
</dbReference>
<evidence type="ECO:0000256" key="1">
    <source>
        <dbReference type="ARBA" id="ARBA00008455"/>
    </source>
</evidence>
<dbReference type="Proteomes" id="UP001152798">
    <property type="component" value="Chromosome 1"/>
</dbReference>
<dbReference type="InterPro" id="IPR038765">
    <property type="entry name" value="Papain-like_cys_pep_sf"/>
</dbReference>
<dbReference type="FunFam" id="3.90.70.10:FF:000006">
    <property type="entry name" value="Cathepsin S"/>
    <property type="match status" value="2"/>
</dbReference>
<dbReference type="Gene3D" id="3.90.70.10">
    <property type="entry name" value="Cysteine proteinases"/>
    <property type="match status" value="2"/>
</dbReference>
<dbReference type="InterPro" id="IPR025660">
    <property type="entry name" value="Pept_his_AS"/>
</dbReference>
<keyword evidence="7" id="KW-0732">Signal</keyword>
<dbReference type="CDD" id="cd02248">
    <property type="entry name" value="Peptidase_C1A"/>
    <property type="match status" value="2"/>
</dbReference>
<keyword evidence="2" id="KW-0645">Protease</keyword>
<keyword evidence="6" id="KW-1015">Disulfide bond</keyword>
<dbReference type="InterPro" id="IPR039417">
    <property type="entry name" value="Peptidase_C1A_papain-like"/>
</dbReference>
<dbReference type="InterPro" id="IPR013128">
    <property type="entry name" value="Peptidase_C1A"/>
</dbReference>
<feature type="domain" description="Cathepsin propeptide inhibitor" evidence="9">
    <location>
        <begin position="30"/>
        <end position="90"/>
    </location>
</feature>
<evidence type="ECO:0000256" key="3">
    <source>
        <dbReference type="ARBA" id="ARBA00022801"/>
    </source>
</evidence>